<feature type="chain" id="PRO_5045090591" evidence="2">
    <location>
        <begin position="21"/>
        <end position="658"/>
    </location>
</feature>
<dbReference type="InterPro" id="IPR008979">
    <property type="entry name" value="Galactose-bd-like_sf"/>
</dbReference>
<reference evidence="4 5" key="1">
    <citation type="submission" date="2021-12" db="EMBL/GenBank/DDBJ databases">
        <title>Mucilaginibacter roseus genome.</title>
        <authorList>
            <person name="Ferreira J.R."/>
            <person name="Newman J.D."/>
        </authorList>
    </citation>
    <scope>NUCLEOTIDE SEQUENCE [LARGE SCALE GENOMIC DNA]</scope>
    <source>
        <strain evidence="4 5">LMG 28454</strain>
    </source>
</reference>
<proteinExistence type="predicted"/>
<evidence type="ECO:0000256" key="1">
    <source>
        <dbReference type="ARBA" id="ARBA00022801"/>
    </source>
</evidence>
<dbReference type="InterPro" id="IPR005181">
    <property type="entry name" value="SASA"/>
</dbReference>
<dbReference type="Proteomes" id="UP001199919">
    <property type="component" value="Unassembled WGS sequence"/>
</dbReference>
<evidence type="ECO:0000256" key="2">
    <source>
        <dbReference type="SAM" id="SignalP"/>
    </source>
</evidence>
<organism evidence="4 5">
    <name type="scientific">Mucilaginibacter roseus</name>
    <dbReference type="NCBI Taxonomy" id="1528868"/>
    <lineage>
        <taxon>Bacteria</taxon>
        <taxon>Pseudomonadati</taxon>
        <taxon>Bacteroidota</taxon>
        <taxon>Sphingobacteriia</taxon>
        <taxon>Sphingobacteriales</taxon>
        <taxon>Sphingobacteriaceae</taxon>
        <taxon>Mucilaginibacter</taxon>
    </lineage>
</organism>
<comment type="caution">
    <text evidence="4">The sequence shown here is derived from an EMBL/GenBank/DDBJ whole genome shotgun (WGS) entry which is preliminary data.</text>
</comment>
<dbReference type="Gene3D" id="3.40.50.1110">
    <property type="entry name" value="SGNH hydrolase"/>
    <property type="match status" value="2"/>
</dbReference>
<dbReference type="SUPFAM" id="SSF52266">
    <property type="entry name" value="SGNH hydrolase"/>
    <property type="match status" value="1"/>
</dbReference>
<feature type="signal peptide" evidence="2">
    <location>
        <begin position="1"/>
        <end position="20"/>
    </location>
</feature>
<dbReference type="Gene3D" id="2.60.40.10">
    <property type="entry name" value="Immunoglobulins"/>
    <property type="match status" value="1"/>
</dbReference>
<dbReference type="PANTHER" id="PTHR22901">
    <property type="entry name" value="SIALATE O-ACETYLESTERASE"/>
    <property type="match status" value="1"/>
</dbReference>
<keyword evidence="2" id="KW-0732">Signal</keyword>
<dbReference type="InterPro" id="IPR013783">
    <property type="entry name" value="Ig-like_fold"/>
</dbReference>
<evidence type="ECO:0000259" key="3">
    <source>
        <dbReference type="Pfam" id="PF03629"/>
    </source>
</evidence>
<keyword evidence="1" id="KW-0378">Hydrolase</keyword>
<dbReference type="PANTHER" id="PTHR22901:SF0">
    <property type="entry name" value="SIALATE O-ACETYLESTERASE"/>
    <property type="match status" value="1"/>
</dbReference>
<evidence type="ECO:0000313" key="5">
    <source>
        <dbReference type="Proteomes" id="UP001199919"/>
    </source>
</evidence>
<dbReference type="EMBL" id="JAJPWV010000008">
    <property type="protein sequence ID" value="MCD8742603.1"/>
    <property type="molecule type" value="Genomic_DNA"/>
</dbReference>
<accession>A0ABS8U656</accession>
<evidence type="ECO:0000313" key="4">
    <source>
        <dbReference type="EMBL" id="MCD8742603.1"/>
    </source>
</evidence>
<sequence length="658" mass="72701">MTKKILLPLALLLFANTLFAKVELPACFTDDMVLQQKTQVNFWGKAKPGANVIISTSWNKKNYTARADASGKWTAKVATPSYGGPYTVTFNDGEKLQLNNVLIGEVWVCSGQSNMEMTPTAMYGDILNYQQEKANANYPQIRMLKIENITRTEPQTEVKTRGNWQICSPQTFPKFSAVAYFFARDIYQHTHIPIGIINTTWGGTIAEAWTSGDALKTMPAFAPAVTAMENSPAEQEVLARYDAELKTWMAQIEKKDPSYTNSKLPWIESNFNDAAWKTIKVPGYWEKNGMPNFDGVVGFRKAVKVPAAWAGKDLVISLGTIDDMDVTWFNGVEVGHNELYNAGRVYTIPGKLVKAGDNTIAVRVFDTGGDGGINADEITLAPVGKPAEAINIGGEWKYNVINKMSDMPPMPYRADGPNRPTVLYNAMVNPIINYTIKGVIWYQGESNADRAHQYRTLFPLMINNWRGKWGQGNFPFYFVQLAAFMPKDKMPVESAWAELREAQLMALKQPNTGMAVTIDIGDAANIHPANKQEVGRRLALIARAKNYGEKVTFSGPVYSSAKVKGNAMELTFNNASGLKAKGDKPTGFAIAGADKKFYRADAKIDGNKVIVSSADIATPVAVRYGWANNPDCNLYNGDDLPASPFRTDDWQGITYGKQ</sequence>
<gene>
    <name evidence="4" type="ORF">LT679_18475</name>
</gene>
<protein>
    <submittedName>
        <fullName evidence="4">9-O-acetylesterase</fullName>
    </submittedName>
</protein>
<name>A0ABS8U656_9SPHI</name>
<dbReference type="SUPFAM" id="SSF49785">
    <property type="entry name" value="Galactose-binding domain-like"/>
    <property type="match status" value="1"/>
</dbReference>
<feature type="domain" description="Sialate O-acetylesterase" evidence="3">
    <location>
        <begin position="421"/>
        <end position="539"/>
    </location>
</feature>
<dbReference type="RefSeq" id="WP_232179167.1">
    <property type="nucleotide sequence ID" value="NZ_JAJPWV010000008.1"/>
</dbReference>
<dbReference type="InterPro" id="IPR039329">
    <property type="entry name" value="SIAE"/>
</dbReference>
<dbReference type="Pfam" id="PF03629">
    <property type="entry name" value="SASA"/>
    <property type="match status" value="1"/>
</dbReference>
<keyword evidence="5" id="KW-1185">Reference proteome</keyword>
<dbReference type="InterPro" id="IPR036514">
    <property type="entry name" value="SGNH_hydro_sf"/>
</dbReference>